<keyword evidence="16" id="KW-0472">Membrane</keyword>
<dbReference type="GO" id="GO:0008137">
    <property type="term" value="F:NADH dehydrogenase (ubiquinone) activity"/>
    <property type="evidence" value="ECO:0007669"/>
    <property type="project" value="UniProtKB-EC"/>
</dbReference>
<proteinExistence type="inferred from homology"/>
<keyword evidence="13 18" id="KW-0520">NAD</keyword>
<evidence type="ECO:0000256" key="8">
    <source>
        <dbReference type="ARBA" id="ARBA00022692"/>
    </source>
</evidence>
<keyword evidence="9 18" id="KW-0999">Mitochondrion inner membrane</keyword>
<evidence type="ECO:0000256" key="12">
    <source>
        <dbReference type="ARBA" id="ARBA00022989"/>
    </source>
</evidence>
<dbReference type="EC" id="7.1.1.2" evidence="4 18"/>
<evidence type="ECO:0000256" key="3">
    <source>
        <dbReference type="ARBA" id="ARBA00007012"/>
    </source>
</evidence>
<evidence type="ECO:0000256" key="5">
    <source>
        <dbReference type="ARBA" id="ARBA00021008"/>
    </source>
</evidence>
<keyword evidence="6" id="KW-0813">Transport</keyword>
<dbReference type="PANTHER" id="PTHR46552">
    <property type="entry name" value="NADH-UBIQUINONE OXIDOREDUCTASE CHAIN 2"/>
    <property type="match status" value="1"/>
</dbReference>
<reference evidence="20" key="2">
    <citation type="submission" date="2018-06" db="EMBL/GenBank/DDBJ databases">
        <authorList>
            <person name="Wang J.-J."/>
            <person name="Dai R.-H."/>
        </authorList>
    </citation>
    <scope>NUCLEOTIDE SEQUENCE</scope>
</reference>
<evidence type="ECO:0000256" key="13">
    <source>
        <dbReference type="ARBA" id="ARBA00023027"/>
    </source>
</evidence>
<dbReference type="GO" id="GO:0006120">
    <property type="term" value="P:mitochondrial electron transport, NADH to ubiquinone"/>
    <property type="evidence" value="ECO:0007669"/>
    <property type="project" value="InterPro"/>
</dbReference>
<evidence type="ECO:0000256" key="15">
    <source>
        <dbReference type="ARBA" id="ARBA00023128"/>
    </source>
</evidence>
<keyword evidence="7 18" id="KW-0679">Respiratory chain</keyword>
<dbReference type="GO" id="GO:0005743">
    <property type="term" value="C:mitochondrial inner membrane"/>
    <property type="evidence" value="ECO:0007669"/>
    <property type="project" value="UniProtKB-SubCell"/>
</dbReference>
<keyword evidence="10 18" id="KW-1278">Translocase</keyword>
<evidence type="ECO:0000256" key="14">
    <source>
        <dbReference type="ARBA" id="ARBA00023075"/>
    </source>
</evidence>
<evidence type="ECO:0000256" key="9">
    <source>
        <dbReference type="ARBA" id="ARBA00022792"/>
    </source>
</evidence>
<keyword evidence="12" id="KW-1133">Transmembrane helix</keyword>
<gene>
    <name evidence="20" type="primary">ND2</name>
</gene>
<comment type="catalytic activity">
    <reaction evidence="17 18">
        <text>a ubiquinone + NADH + 5 H(+)(in) = a ubiquinol + NAD(+) + 4 H(+)(out)</text>
        <dbReference type="Rhea" id="RHEA:29091"/>
        <dbReference type="Rhea" id="RHEA-COMP:9565"/>
        <dbReference type="Rhea" id="RHEA-COMP:9566"/>
        <dbReference type="ChEBI" id="CHEBI:15378"/>
        <dbReference type="ChEBI" id="CHEBI:16389"/>
        <dbReference type="ChEBI" id="CHEBI:17976"/>
        <dbReference type="ChEBI" id="CHEBI:57540"/>
        <dbReference type="ChEBI" id="CHEBI:57945"/>
        <dbReference type="EC" id="7.1.1.2"/>
    </reaction>
</comment>
<keyword evidence="15 18" id="KW-0496">Mitochondrion</keyword>
<comment type="similarity">
    <text evidence="3 18">Belongs to the complex I subunit 2 family.</text>
</comment>
<evidence type="ECO:0000256" key="1">
    <source>
        <dbReference type="ARBA" id="ARBA00003257"/>
    </source>
</evidence>
<keyword evidence="11 18" id="KW-0249">Electron transport</keyword>
<keyword evidence="8" id="KW-0812">Transmembrane</keyword>
<evidence type="ECO:0000259" key="19">
    <source>
        <dbReference type="Pfam" id="PF00361"/>
    </source>
</evidence>
<evidence type="ECO:0000256" key="11">
    <source>
        <dbReference type="ARBA" id="ARBA00022982"/>
    </source>
</evidence>
<keyword evidence="14 18" id="KW-0830">Ubiquinone</keyword>
<evidence type="ECO:0000313" key="20">
    <source>
        <dbReference type="EMBL" id="AYE40945.1"/>
    </source>
</evidence>
<protein>
    <recommendedName>
        <fullName evidence="5 18">NADH-ubiquinone oxidoreductase chain 2</fullName>
        <ecNumber evidence="4 18">7.1.1.2</ecNumber>
    </recommendedName>
</protein>
<reference evidence="20" key="1">
    <citation type="journal article" date="2018" name="Int. J. Biol. Macromol.">
        <title>Characterization and phylogenetic implications of the complete mitochondrial genome of Idiocerinae (Hemiptera: Cicadellidae).</title>
        <authorList>
            <person name="Wang J.-J."/>
            <person name="Yang M.-F."/>
            <person name="Dai R.-H."/>
            <person name="Li H."/>
            <person name="Wang X.-Y."/>
        </authorList>
    </citation>
    <scope>NUCLEOTIDE SEQUENCE</scope>
</reference>
<dbReference type="PANTHER" id="PTHR46552:SF1">
    <property type="entry name" value="NADH-UBIQUINONE OXIDOREDUCTASE CHAIN 2"/>
    <property type="match status" value="1"/>
</dbReference>
<comment type="function">
    <text evidence="1">Core subunit of the mitochondrial membrane respiratory chain NADH dehydrogenase (Complex I) that is believed to belong to the minimal assembly required for catalysis. Complex I functions in the transfer of electrons from NADH to the respiratory chain. The immediate electron acceptor for the enzyme is believed to be ubiquinone.</text>
</comment>
<evidence type="ECO:0000256" key="16">
    <source>
        <dbReference type="ARBA" id="ARBA00023136"/>
    </source>
</evidence>
<dbReference type="PRINTS" id="PR01436">
    <property type="entry name" value="NADHDHGNASE2"/>
</dbReference>
<organism evidence="20">
    <name type="scientific">Idioscopus sp. 'myrica'</name>
    <dbReference type="NCBI Taxonomy" id="2419687"/>
    <lineage>
        <taxon>Eukaryota</taxon>
        <taxon>Metazoa</taxon>
        <taxon>Ecdysozoa</taxon>
        <taxon>Arthropoda</taxon>
        <taxon>Hexapoda</taxon>
        <taxon>Insecta</taxon>
        <taxon>Pterygota</taxon>
        <taxon>Neoptera</taxon>
        <taxon>Paraneoptera</taxon>
        <taxon>Hemiptera</taxon>
        <taxon>Auchenorrhyncha</taxon>
        <taxon>Membracoidea</taxon>
        <taxon>Cicadellidae</taxon>
        <taxon>Eurymelinae</taxon>
        <taxon>Idiocerini</taxon>
        <taxon>Idioscopus</taxon>
    </lineage>
</organism>
<dbReference type="Pfam" id="PF00361">
    <property type="entry name" value="Proton_antipo_M"/>
    <property type="match status" value="1"/>
</dbReference>
<evidence type="ECO:0000256" key="4">
    <source>
        <dbReference type="ARBA" id="ARBA00012944"/>
    </source>
</evidence>
<evidence type="ECO:0000256" key="2">
    <source>
        <dbReference type="ARBA" id="ARBA00004448"/>
    </source>
</evidence>
<sequence>MIINSTLILFYSNVLLGVALSLSSNNWVMIWLGLELSLLSIIPMMNDYISISSECTMKYFIVQSMSSSIFILGIILMLLNYNFNFKIIIVLSMMLKMGVAPFHTWIVSIIDGLNYMVMFNLLTVMKIVPMMIIINMNLNLNLIIIFTLIVGSISGLNQNSMRKILTYSSIFNMGFMIYCSSNLSLWILYFVLYSINLLMLSIILMLNNVNYLNQFLINKINLKTKVTIWILMLSSGGMPPMMGFMSKLIVIELSINFNDWMVTLMMILTSLLTMFYYNRLCFIVMLTSSLITKWSINSLSWMNINILIMNLMTFPLIILFKYLN</sequence>
<evidence type="ECO:0000256" key="10">
    <source>
        <dbReference type="ARBA" id="ARBA00022967"/>
    </source>
</evidence>
<geneLocation type="mitochondrion" evidence="20"/>
<feature type="domain" description="NADH:quinone oxidoreductase/Mrp antiporter transmembrane" evidence="19">
    <location>
        <begin position="24"/>
        <end position="273"/>
    </location>
</feature>
<dbReference type="AlphaFoldDB" id="A0A386PYY3"/>
<evidence type="ECO:0000256" key="6">
    <source>
        <dbReference type="ARBA" id="ARBA00022448"/>
    </source>
</evidence>
<dbReference type="InterPro" id="IPR001750">
    <property type="entry name" value="ND/Mrp_TM"/>
</dbReference>
<evidence type="ECO:0000256" key="17">
    <source>
        <dbReference type="ARBA" id="ARBA00049551"/>
    </source>
</evidence>
<comment type="subcellular location">
    <subcellularLocation>
        <location evidence="2 18">Mitochondrion inner membrane</location>
        <topology evidence="2 18">Multi-pass membrane protein</topology>
    </subcellularLocation>
</comment>
<evidence type="ECO:0000256" key="7">
    <source>
        <dbReference type="ARBA" id="ARBA00022660"/>
    </source>
</evidence>
<dbReference type="InterPro" id="IPR050175">
    <property type="entry name" value="Complex_I_Subunit_2"/>
</dbReference>
<dbReference type="InterPro" id="IPR003917">
    <property type="entry name" value="NADH_UbQ_OxRdtase_chain2"/>
</dbReference>
<comment type="function">
    <text evidence="18">Core subunit of the mitochondrial membrane respiratory chain NADH dehydrogenase (Complex I) which catalyzes electron transfer from NADH through the respiratory chain, using ubiquinone as an electron acceptor. Essential for the catalytic activity and assembly of complex I.</text>
</comment>
<dbReference type="EMBL" id="MH492317">
    <property type="protein sequence ID" value="AYE40945.1"/>
    <property type="molecule type" value="Genomic_DNA"/>
</dbReference>
<accession>A0A386PYY3</accession>
<name>A0A386PYY3_9HEMI</name>
<evidence type="ECO:0000256" key="18">
    <source>
        <dbReference type="RuleBase" id="RU003403"/>
    </source>
</evidence>